<dbReference type="Gene3D" id="2.40.30.10">
    <property type="entry name" value="Translation factors"/>
    <property type="match status" value="1"/>
</dbReference>
<keyword evidence="6" id="KW-0342">GTP-binding</keyword>
<organism evidence="12">
    <name type="scientific">Tetranychus cinnabarinus</name>
    <name type="common">Carmine spider mite</name>
    <name type="synonym">Acarus cinnabarinus</name>
    <dbReference type="NCBI Taxonomy" id="93129"/>
    <lineage>
        <taxon>Eukaryota</taxon>
        <taxon>Metazoa</taxon>
        <taxon>Ecdysozoa</taxon>
        <taxon>Arthropoda</taxon>
        <taxon>Chelicerata</taxon>
        <taxon>Arachnida</taxon>
        <taxon>Acari</taxon>
        <taxon>Acariformes</taxon>
        <taxon>Trombidiformes</taxon>
        <taxon>Prostigmata</taxon>
        <taxon>Eleutherengona</taxon>
        <taxon>Raphignathae</taxon>
        <taxon>Tetranychoidea</taxon>
        <taxon>Tetranychidae</taxon>
        <taxon>Tetranychus</taxon>
    </lineage>
</organism>
<keyword evidence="2" id="KW-0963">Cytoplasm</keyword>
<feature type="compositionally biased region" description="Low complexity" evidence="10">
    <location>
        <begin position="715"/>
        <end position="740"/>
    </location>
</feature>
<dbReference type="InterPro" id="IPR041095">
    <property type="entry name" value="EFG_II"/>
</dbReference>
<dbReference type="Gene3D" id="3.30.70.870">
    <property type="entry name" value="Elongation Factor G (Translational Gtpase), domain 3"/>
    <property type="match status" value="1"/>
</dbReference>
<dbReference type="CDD" id="cd16268">
    <property type="entry name" value="EF2_II"/>
    <property type="match status" value="1"/>
</dbReference>
<feature type="compositionally biased region" description="Low complexity" evidence="10">
    <location>
        <begin position="203"/>
        <end position="213"/>
    </location>
</feature>
<name>A0A3G1NCT0_TETCI</name>
<dbReference type="PROSITE" id="PS51722">
    <property type="entry name" value="G_TR_2"/>
    <property type="match status" value="1"/>
</dbReference>
<dbReference type="GO" id="GO:0005829">
    <property type="term" value="C:cytosol"/>
    <property type="evidence" value="ECO:0007669"/>
    <property type="project" value="TreeGrafter"/>
</dbReference>
<dbReference type="InterPro" id="IPR009000">
    <property type="entry name" value="Transl_B-barrel_sf"/>
</dbReference>
<evidence type="ECO:0000256" key="5">
    <source>
        <dbReference type="ARBA" id="ARBA00022801"/>
    </source>
</evidence>
<dbReference type="AlphaFoldDB" id="A0A3G1NCT0"/>
<dbReference type="FunFam" id="3.30.70.240:FF:000006">
    <property type="entry name" value="Elongation factor like GTPase 1"/>
    <property type="match status" value="1"/>
</dbReference>
<dbReference type="InterPro" id="IPR014721">
    <property type="entry name" value="Ribsml_uS5_D2-typ_fold_subgr"/>
</dbReference>
<dbReference type="SMART" id="SM00838">
    <property type="entry name" value="EFG_C"/>
    <property type="match status" value="1"/>
</dbReference>
<evidence type="ECO:0000256" key="4">
    <source>
        <dbReference type="ARBA" id="ARBA00022741"/>
    </source>
</evidence>
<evidence type="ECO:0000256" key="2">
    <source>
        <dbReference type="ARBA" id="ARBA00022490"/>
    </source>
</evidence>
<dbReference type="InterPro" id="IPR020568">
    <property type="entry name" value="Ribosomal_Su5_D2-typ_SF"/>
</dbReference>
<evidence type="ECO:0000256" key="1">
    <source>
        <dbReference type="ARBA" id="ARBA00004496"/>
    </source>
</evidence>
<dbReference type="Gene3D" id="3.30.230.10">
    <property type="match status" value="1"/>
</dbReference>
<keyword evidence="12" id="KW-0496">Mitochondrion</keyword>
<dbReference type="InterPro" id="IPR000640">
    <property type="entry name" value="EFG_V-like"/>
</dbReference>
<evidence type="ECO:0000256" key="6">
    <source>
        <dbReference type="ARBA" id="ARBA00023134"/>
    </source>
</evidence>
<dbReference type="FunFam" id="3.90.1430.10:FF:000002">
    <property type="entry name" value="Elongation factor like GTPase 1"/>
    <property type="match status" value="1"/>
</dbReference>
<dbReference type="NCBIfam" id="TIGR00231">
    <property type="entry name" value="small_GTP"/>
    <property type="match status" value="1"/>
</dbReference>
<dbReference type="Gene3D" id="3.30.70.240">
    <property type="match status" value="1"/>
</dbReference>
<dbReference type="SUPFAM" id="SSF52540">
    <property type="entry name" value="P-loop containing nucleoside triphosphate hydrolases"/>
    <property type="match status" value="1"/>
</dbReference>
<dbReference type="Pfam" id="PF14492">
    <property type="entry name" value="EFG_III"/>
    <property type="match status" value="1"/>
</dbReference>
<dbReference type="Gene3D" id="3.90.1430.10">
    <property type="entry name" value="Yeast translation eEF2 (G' domain)"/>
    <property type="match status" value="1"/>
</dbReference>
<proteinExistence type="evidence at transcript level"/>
<evidence type="ECO:0000256" key="9">
    <source>
        <dbReference type="ARBA" id="ARBA00081809"/>
    </source>
</evidence>
<dbReference type="Gene3D" id="3.40.50.300">
    <property type="entry name" value="P-loop containing nucleotide triphosphate hydrolases"/>
    <property type="match status" value="1"/>
</dbReference>
<dbReference type="SUPFAM" id="SSF54211">
    <property type="entry name" value="Ribosomal protein S5 domain 2-like"/>
    <property type="match status" value="1"/>
</dbReference>
<feature type="region of interest" description="Disordered" evidence="10">
    <location>
        <begin position="191"/>
        <end position="222"/>
    </location>
</feature>
<evidence type="ECO:0000256" key="10">
    <source>
        <dbReference type="SAM" id="MobiDB-lite"/>
    </source>
</evidence>
<dbReference type="GO" id="GO:0043022">
    <property type="term" value="F:ribosome binding"/>
    <property type="evidence" value="ECO:0007669"/>
    <property type="project" value="TreeGrafter"/>
</dbReference>
<dbReference type="EMBL" id="MF045044">
    <property type="protein sequence ID" value="AUS84050.1"/>
    <property type="molecule type" value="mRNA"/>
</dbReference>
<dbReference type="SUPFAM" id="SSF50447">
    <property type="entry name" value="Translation proteins"/>
    <property type="match status" value="1"/>
</dbReference>
<reference evidence="12" key="1">
    <citation type="journal article" date="2017" name="Zhongguo Nong Ye Ke Xue">
        <title>Identification of beta-COP a nd Sro of Tetranychus cinnabarinus and Their Lethal Effects After Silencinglogy.</title>
        <authorList>
            <person name="Ao Y."/>
        </authorList>
    </citation>
    <scope>NUCLEOTIDE SEQUENCE</scope>
</reference>
<dbReference type="FunFam" id="3.30.70.870:FF:000002">
    <property type="entry name" value="Translation elongation factor 2"/>
    <property type="match status" value="1"/>
</dbReference>
<dbReference type="Pfam" id="PF00009">
    <property type="entry name" value="GTP_EFTU"/>
    <property type="match status" value="1"/>
</dbReference>
<feature type="compositionally biased region" description="Polar residues" evidence="10">
    <location>
        <begin position="698"/>
        <end position="708"/>
    </location>
</feature>
<dbReference type="CDD" id="cd01885">
    <property type="entry name" value="EF2"/>
    <property type="match status" value="1"/>
</dbReference>
<dbReference type="InterPro" id="IPR027417">
    <property type="entry name" value="P-loop_NTPase"/>
</dbReference>
<dbReference type="CDD" id="cd16261">
    <property type="entry name" value="EF2_snRNP_III"/>
    <property type="match status" value="1"/>
</dbReference>
<dbReference type="Pfam" id="PF25118">
    <property type="entry name" value="EFL1"/>
    <property type="match status" value="1"/>
</dbReference>
<feature type="region of interest" description="Disordered" evidence="10">
    <location>
        <begin position="698"/>
        <end position="740"/>
    </location>
</feature>
<evidence type="ECO:0000313" key="12">
    <source>
        <dbReference type="EMBL" id="AUS84050.1"/>
    </source>
</evidence>
<comment type="catalytic activity">
    <reaction evidence="7">
        <text>GTP + H2O = GDP + phosphate + H(+)</text>
        <dbReference type="Rhea" id="RHEA:19669"/>
        <dbReference type="ChEBI" id="CHEBI:15377"/>
        <dbReference type="ChEBI" id="CHEBI:15378"/>
        <dbReference type="ChEBI" id="CHEBI:37565"/>
        <dbReference type="ChEBI" id="CHEBI:43474"/>
        <dbReference type="ChEBI" id="CHEBI:58189"/>
    </reaction>
</comment>
<dbReference type="PANTHER" id="PTHR42908">
    <property type="entry name" value="TRANSLATION ELONGATION FACTOR-RELATED"/>
    <property type="match status" value="1"/>
</dbReference>
<dbReference type="Pfam" id="PF00679">
    <property type="entry name" value="EFG_C"/>
    <property type="match status" value="1"/>
</dbReference>
<protein>
    <recommendedName>
        <fullName evidence="8">Ribosome assembly protein 1</fullName>
    </recommendedName>
    <alternativeName>
        <fullName evidence="9">Elongation factor-like 1</fullName>
    </alternativeName>
</protein>
<keyword evidence="12" id="KW-0648">Protein biosynthesis</keyword>
<feature type="domain" description="Tr-type G" evidence="11">
    <location>
        <begin position="17"/>
        <end position="287"/>
    </location>
</feature>
<dbReference type="GO" id="GO:0042256">
    <property type="term" value="P:cytosolic ribosome assembly"/>
    <property type="evidence" value="ECO:0007669"/>
    <property type="project" value="UniProtKB-ARBA"/>
</dbReference>
<dbReference type="InterPro" id="IPR035647">
    <property type="entry name" value="EFG_III/V"/>
</dbReference>
<dbReference type="CDD" id="cd04096">
    <property type="entry name" value="eEF2_snRNP_like_C"/>
    <property type="match status" value="1"/>
</dbReference>
<geneLocation type="mitochondrion" evidence="12"/>
<dbReference type="CDD" id="cd01681">
    <property type="entry name" value="aeEF2_snRNP_like_IV"/>
    <property type="match status" value="1"/>
</dbReference>
<dbReference type="InterPro" id="IPR056752">
    <property type="entry name" value="EFL1"/>
</dbReference>
<dbReference type="FunFam" id="3.40.50.300:FF:000746">
    <property type="entry name" value="Ribosome assembly protein 1"/>
    <property type="match status" value="1"/>
</dbReference>
<dbReference type="InterPro" id="IPR005225">
    <property type="entry name" value="Small_GTP-bd"/>
</dbReference>
<accession>A0A3G1NCT0</accession>
<keyword evidence="5" id="KW-0378">Hydrolase</keyword>
<evidence type="ECO:0000256" key="3">
    <source>
        <dbReference type="ARBA" id="ARBA00022517"/>
    </source>
</evidence>
<keyword evidence="3" id="KW-0690">Ribosome biogenesis</keyword>
<dbReference type="GO" id="GO:0003924">
    <property type="term" value="F:GTPase activity"/>
    <property type="evidence" value="ECO:0007669"/>
    <property type="project" value="InterPro"/>
</dbReference>
<comment type="subcellular location">
    <subcellularLocation>
        <location evidence="1">Cytoplasm</location>
    </subcellularLocation>
</comment>
<evidence type="ECO:0000256" key="8">
    <source>
        <dbReference type="ARBA" id="ARBA00068031"/>
    </source>
</evidence>
<keyword evidence="4" id="KW-0547">Nucleotide-binding</keyword>
<evidence type="ECO:0000256" key="7">
    <source>
        <dbReference type="ARBA" id="ARBA00048548"/>
    </source>
</evidence>
<dbReference type="SUPFAM" id="SSF54980">
    <property type="entry name" value="EF-G C-terminal domain-like"/>
    <property type="match status" value="2"/>
</dbReference>
<dbReference type="GO" id="GO:0003746">
    <property type="term" value="F:translation elongation factor activity"/>
    <property type="evidence" value="ECO:0007669"/>
    <property type="project" value="UniProtKB-KW"/>
</dbReference>
<dbReference type="GO" id="GO:1990904">
    <property type="term" value="C:ribonucleoprotein complex"/>
    <property type="evidence" value="ECO:0007669"/>
    <property type="project" value="TreeGrafter"/>
</dbReference>
<dbReference type="PRINTS" id="PR00315">
    <property type="entry name" value="ELONGATNFCT"/>
</dbReference>
<evidence type="ECO:0000259" key="11">
    <source>
        <dbReference type="PROSITE" id="PS51722"/>
    </source>
</evidence>
<sequence length="1109" mass="123040">MKTFTLEKIKSIQDDVSHISNMCILAHVDHGKTTLADYLIASNGIMSLRLAGKSSYMDSSPDEQQRGITMKSSSIALGHSIDDQDYLVNVIDSPGHVDFCGEVSTAMSLCDGALMIIDVVEGLCAQTKTAIRQAWIEMIKPILVLNKIDRLIMEKQLTPMDAYVHLQQILEQVNALMGEFYNVEVLEEDEEDDNAGKSAGKSNNQVDNPNLNNDTDEATYDWSTGLDDKDDSNYYFAPEQGNVVFASALDGWGFTIQDFAKWISGKHGFKVETLNKTLWGDYYLNSKTKRMMKGAQAKAKKPLFVSMILENIWSIYDSVMMSSDKLMTDKMMSTLDLTLHRRDVTHNDPRVVLQSMLTHWLCLAPNLLTAVCTLIPSPLELTGESAEKLMCSNTTSFELFPQETKDMKDAFLHCSKDGPTIVCISKMFPVEKNTLPQYKPKPLTQEEIAHRRDLVKAAMMSSDGSSISTEEDNDYSNSMRTTPTAQTNDYDEDEMSENIVFLAFASVFSGTLKSGDQLYVLHPKHDVTKMTSDTMMDPSAKLTDLKTDQHITCAKVDGLYILMGRGLESIDSVGSGNIVGIAGLEDHVIKSATLSNSIYCPPFIDLHVPSQPILSVAIEPVNPIDMGKLIKGLKLLNQSDPCVEVSIQDSGEHVIITTGEIHMQKCVDDLVNKFAGIEVNVSAPIVPFSETIVALPTQTSDQTSNNSHVLPINGSHNSSQSSEMTSSSQSLQTSNSSSTQKCTVMVNGDEILQDSEGFLMLTTPNKKSTIKIKAVPLPEEVVKLLEVNCDLIKKVDDINKNSSHLDHNLISSDLIKSWNEFKDKLSETLSENSIAGLKENFECIWSFGPKYCGPNMLFNAMDDFPSSLWSTIYSSSPSSVVSPSLTDDISSDYEYSFISGFQLASFSGPLCEEPMYGVAFIIKSWTIEPTNQLASSSTESDPYGPFTGQMMSTVKDGCRKAFQAQPQRLMAAMYSCTIQVTSEALGKMYAVIRRRHGRTIHGDMQQGSSSFTVTAILPVIESFQFANEMRKQTSGMALPQLVFSHWEVIDIDPFWVPTTEEEYELYGEKADTENRASIYMNSVRKRKGLPVDEKIVEHAEKQSTFKRNK</sequence>
<dbReference type="InterPro" id="IPR000795">
    <property type="entry name" value="T_Tr_GTP-bd_dom"/>
</dbReference>
<feature type="region of interest" description="Disordered" evidence="10">
    <location>
        <begin position="459"/>
        <end position="481"/>
    </location>
</feature>
<keyword evidence="12" id="KW-0251">Elongation factor</keyword>
<dbReference type="GO" id="GO:0005525">
    <property type="term" value="F:GTP binding"/>
    <property type="evidence" value="ECO:0007669"/>
    <property type="project" value="UniProtKB-KW"/>
</dbReference>
<dbReference type="PANTHER" id="PTHR42908:SF3">
    <property type="entry name" value="ELONGATION FACTOR-LIKE GTPASE 1"/>
    <property type="match status" value="1"/>
</dbReference>